<dbReference type="PANTHER" id="PTHR42648:SF32">
    <property type="entry name" value="RIBONUCLEASE H-LIKE DOMAIN, GAG-PRE-INTEGRASE DOMAIN PROTEIN-RELATED"/>
    <property type="match status" value="1"/>
</dbReference>
<dbReference type="InterPro" id="IPR013103">
    <property type="entry name" value="RVT_2"/>
</dbReference>
<dbReference type="GO" id="GO:0016787">
    <property type="term" value="F:hydrolase activity"/>
    <property type="evidence" value="ECO:0007669"/>
    <property type="project" value="UniProtKB-KW"/>
</dbReference>
<evidence type="ECO:0000256" key="4">
    <source>
        <dbReference type="SAM" id="MobiDB-lite"/>
    </source>
</evidence>
<evidence type="ECO:0000256" key="2">
    <source>
        <dbReference type="ARBA" id="ARBA00022801"/>
    </source>
</evidence>
<comment type="caution">
    <text evidence="7">The sequence shown here is derived from an EMBL/GenBank/DDBJ whole genome shotgun (WGS) entry which is preliminary data.</text>
</comment>
<dbReference type="PROSITE" id="PS50994">
    <property type="entry name" value="INTEGRASE"/>
    <property type="match status" value="1"/>
</dbReference>
<keyword evidence="2" id="KW-0378">Hydrolase</keyword>
<dbReference type="AlphaFoldDB" id="A0A6L2KVM5"/>
<feature type="compositionally biased region" description="Basic and acidic residues" evidence="4">
    <location>
        <begin position="837"/>
        <end position="859"/>
    </location>
</feature>
<dbReference type="PANTHER" id="PTHR42648">
    <property type="entry name" value="TRANSPOSASE, PUTATIVE-RELATED"/>
    <property type="match status" value="1"/>
</dbReference>
<evidence type="ECO:0000256" key="5">
    <source>
        <dbReference type="SAM" id="Phobius"/>
    </source>
</evidence>
<evidence type="ECO:0000256" key="3">
    <source>
        <dbReference type="SAM" id="Coils"/>
    </source>
</evidence>
<dbReference type="InterPro" id="IPR001584">
    <property type="entry name" value="Integrase_cat-core"/>
</dbReference>
<dbReference type="SUPFAM" id="SSF53098">
    <property type="entry name" value="Ribonuclease H-like"/>
    <property type="match status" value="1"/>
</dbReference>
<dbReference type="InterPro" id="IPR039537">
    <property type="entry name" value="Retrotran_Ty1/copia-like"/>
</dbReference>
<dbReference type="GO" id="GO:0003676">
    <property type="term" value="F:nucleic acid binding"/>
    <property type="evidence" value="ECO:0007669"/>
    <property type="project" value="InterPro"/>
</dbReference>
<evidence type="ECO:0000259" key="6">
    <source>
        <dbReference type="PROSITE" id="PS50994"/>
    </source>
</evidence>
<keyword evidence="5" id="KW-0472">Membrane</keyword>
<dbReference type="GO" id="GO:0046872">
    <property type="term" value="F:metal ion binding"/>
    <property type="evidence" value="ECO:0007669"/>
    <property type="project" value="UniProtKB-KW"/>
</dbReference>
<dbReference type="GO" id="GO:0015074">
    <property type="term" value="P:DNA integration"/>
    <property type="evidence" value="ECO:0007669"/>
    <property type="project" value="InterPro"/>
</dbReference>
<feature type="domain" description="Integrase catalytic" evidence="6">
    <location>
        <begin position="1"/>
        <end position="113"/>
    </location>
</feature>
<dbReference type="Pfam" id="PF25597">
    <property type="entry name" value="SH3_retrovirus"/>
    <property type="match status" value="1"/>
</dbReference>
<feature type="coiled-coil region" evidence="3">
    <location>
        <begin position="906"/>
        <end position="933"/>
    </location>
</feature>
<dbReference type="InterPro" id="IPR036397">
    <property type="entry name" value="RNaseH_sf"/>
</dbReference>
<proteinExistence type="predicted"/>
<accession>A0A6L2KVM5</accession>
<keyword evidence="3" id="KW-0175">Coiled coil</keyword>
<keyword evidence="5" id="KW-1133">Transmembrane helix</keyword>
<organism evidence="7">
    <name type="scientific">Tanacetum cinerariifolium</name>
    <name type="common">Dalmatian daisy</name>
    <name type="synonym">Chrysanthemum cinerariifolium</name>
    <dbReference type="NCBI Taxonomy" id="118510"/>
    <lineage>
        <taxon>Eukaryota</taxon>
        <taxon>Viridiplantae</taxon>
        <taxon>Streptophyta</taxon>
        <taxon>Embryophyta</taxon>
        <taxon>Tracheophyta</taxon>
        <taxon>Spermatophyta</taxon>
        <taxon>Magnoliopsida</taxon>
        <taxon>eudicotyledons</taxon>
        <taxon>Gunneridae</taxon>
        <taxon>Pentapetalae</taxon>
        <taxon>asterids</taxon>
        <taxon>campanulids</taxon>
        <taxon>Asterales</taxon>
        <taxon>Asteraceae</taxon>
        <taxon>Asteroideae</taxon>
        <taxon>Anthemideae</taxon>
        <taxon>Anthemidinae</taxon>
        <taxon>Tanacetum</taxon>
    </lineage>
</organism>
<evidence type="ECO:0000256" key="1">
    <source>
        <dbReference type="ARBA" id="ARBA00022723"/>
    </source>
</evidence>
<name>A0A6L2KVM5_TANCI</name>
<feature type="region of interest" description="Disordered" evidence="4">
    <location>
        <begin position="822"/>
        <end position="859"/>
    </location>
</feature>
<dbReference type="EMBL" id="BKCJ010002945">
    <property type="protein sequence ID" value="GEU51954.1"/>
    <property type="molecule type" value="Genomic_DNA"/>
</dbReference>
<dbReference type="Gene3D" id="3.30.420.10">
    <property type="entry name" value="Ribonuclease H-like superfamily/Ribonuclease H"/>
    <property type="match status" value="1"/>
</dbReference>
<protein>
    <submittedName>
        <fullName evidence="7">Retrovirus-related Pol polyprotein from transposon TNT 1-94</fullName>
    </submittedName>
</protein>
<reference evidence="7" key="1">
    <citation type="journal article" date="2019" name="Sci. Rep.">
        <title>Draft genome of Tanacetum cinerariifolium, the natural source of mosquito coil.</title>
        <authorList>
            <person name="Yamashiro T."/>
            <person name="Shiraishi A."/>
            <person name="Satake H."/>
            <person name="Nakayama K."/>
        </authorList>
    </citation>
    <scope>NUCLEOTIDE SEQUENCE</scope>
</reference>
<dbReference type="InterPro" id="IPR012337">
    <property type="entry name" value="RNaseH-like_sf"/>
</dbReference>
<dbReference type="Pfam" id="PF03732">
    <property type="entry name" value="Retrotrans_gag"/>
    <property type="match status" value="1"/>
</dbReference>
<dbReference type="InterPro" id="IPR005162">
    <property type="entry name" value="Retrotrans_gag_dom"/>
</dbReference>
<gene>
    <name evidence="7" type="ORF">Tci_023932</name>
</gene>
<keyword evidence="1" id="KW-0479">Metal-binding</keyword>
<dbReference type="Pfam" id="PF07727">
    <property type="entry name" value="RVT_2"/>
    <property type="match status" value="1"/>
</dbReference>
<evidence type="ECO:0000313" key="7">
    <source>
        <dbReference type="EMBL" id="GEU51954.1"/>
    </source>
</evidence>
<sequence>MSFIKMVENQNDVKVKQIRTNNGTEFRNHKLKSFCDEKGISQNFSSTDTPEQHVVAERNKKTLIEVVRTMLNGLVLSKHFQTKAVRIACYTQNRLIIIKRHDRTPYEIFREIIPDISYYYVFGCLVFIYNHTDHLGKFDAKADDGYFLEYSFVSKSFRVFNTRRQQNKETYHVTFNESMEAIRFTHTSEDEIGIDESFRYPLDEFVHEDDPSRQYQVDCDISYYVIPYVAIMEAIGIFLSFATYINFKFYPMDVKSAFLNSKLKEEVNVKQSPGFKSSEFPYYVYKLEKALYGQKQAPRACSLVKTPMVPPNNLGPDLAGFDLKGYSDSDYDGCNMDRKSTSGACQILGGKLNFLMEFWSTAVAYDPFPLTDETEQRPLKEFLIKFLVLNGHRPLTLDFNTFCSSTSFDYNNDKYVAHPTPEAIKKELGKISINPSHLDKTLVLKNLSRGLENSVHFYDSGSDYTQDENFEFLLDILSNSNFTKDPSKVTDIELKAHMIAVNNQRDSVSPLLLSAKTKKRKSQTCMRTRNFYFPNNSFVTILRRRNKRCTPNIVEPELRTIVAPVADNRIMEELLQAPTKGFEETFGEAWERFKEMLRACPHHGFTELAQIDTFYNGLNDNDQDSLNAATGENILSKTTREALQIIENKSKIRYSINKSNVSRMNMTSRENASKSDDRIDKLADQISTLVNIFAKKVVTPAPVKAVEESCVTCGRAHAYYNCPNTDRRGNKPPADMEPIHPTVVDPSGASAKYQVDQTQSTRLRKVSNALFTRITKDNCEKHEEAAVNYVDLKASIDEYYDENIAHRDQTDKLEEAFMSSLKKVGGGNDTNTANKDPPFHTERETGVNKQEKLEEPKHSTDANIEFIGSSKPHPLITQAQPITIINPEPIILQREGKGIATDEQVKDQRKLAHTDKEEKIKKAEEEARLLAISKPEVIKVVQEEAKKLRIHPKEATTTKAGEKFKKAQDAKHEVLKRQHTEKVRKSLKLRKHKFDNYMWTISKPEHGIFFTDEFGDQAFQRWSDIEKVRMEALVSYLVAASMVQSPKNARFSMKLKKLIAEILIKRSSSQRKSSWKPLDMR</sequence>
<feature type="transmembrane region" description="Helical" evidence="5">
    <location>
        <begin position="221"/>
        <end position="245"/>
    </location>
</feature>
<keyword evidence="5" id="KW-0812">Transmembrane</keyword>
<dbReference type="InterPro" id="IPR057670">
    <property type="entry name" value="SH3_retrovirus"/>
</dbReference>